<gene>
    <name evidence="3" type="primary">pmfR</name>
    <name evidence="3" type="ORF">DSM104329_05432</name>
</gene>
<dbReference type="InterPro" id="IPR025736">
    <property type="entry name" value="PucR_C-HTH_dom"/>
</dbReference>
<evidence type="ECO:0000259" key="2">
    <source>
        <dbReference type="Pfam" id="PF13556"/>
    </source>
</evidence>
<dbReference type="AlphaFoldDB" id="A0A9E7C2Z0"/>
<reference evidence="3" key="1">
    <citation type="journal article" date="2022" name="Int. J. Syst. Evol. Microbiol.">
        <title>Pseudomonas aegrilactucae sp. nov. and Pseudomonas morbosilactucae sp. nov., pathogens causing bacterial rot of lettuce in Japan.</title>
        <authorList>
            <person name="Sawada H."/>
            <person name="Fujikawa T."/>
            <person name="Satou M."/>
        </authorList>
    </citation>
    <scope>NUCLEOTIDE SEQUENCE</scope>
    <source>
        <strain evidence="3">0166_1</strain>
    </source>
</reference>
<organism evidence="3 4">
    <name type="scientific">Capillimicrobium parvum</name>
    <dbReference type="NCBI Taxonomy" id="2884022"/>
    <lineage>
        <taxon>Bacteria</taxon>
        <taxon>Bacillati</taxon>
        <taxon>Actinomycetota</taxon>
        <taxon>Thermoleophilia</taxon>
        <taxon>Solirubrobacterales</taxon>
        <taxon>Capillimicrobiaceae</taxon>
        <taxon>Capillimicrobium</taxon>
    </lineage>
</organism>
<dbReference type="KEGG" id="sbae:DSM104329_05432"/>
<dbReference type="EMBL" id="CP087164">
    <property type="protein sequence ID" value="UGS39000.1"/>
    <property type="molecule type" value="Genomic_DNA"/>
</dbReference>
<sequence>MTIRDLVETPSLQLRTIAGAGGLDRPLLWTHVSELDDPAPWLDGGELLMTNGLGLPADGSAQARLVERLDERHAAALGIGVRGPQLRAEMLAEADDRDFPLLHVPVEVPFLSIARMVADANQDSAMQRLLTHVRIFDTLRSDAHVKGPHAIFERLEEISGYDVYLVSVIGAPLISGFRRPPQEVVDALGGDEFTSITGNPAVPGGYAVRVPLEQRPGTFVVALEREGVAPAGLGAVHHIATIAALELTQLYYEREAQRRRGAETLAKLFAGRLESAGVEDALAEAGFAPGAPLAVAALRAVDGDLRDDELHHRLCDLELPHMLLVDRDLFALLPAEPEVLTEALDGLGLRAGISGERDGVQGLSVARKEAMWALERAIADDDGGGAVRTFPRSDSSLHWLPTDIGTLESLVEEILAPVIVYDAEHGSAMLQSLRVFFEHDRRLQTAAAELHVHKHTLSYRLSRVEQITGRDLSSMADMVQLWLALQAYAIVGSDVMPAFPGRSDR</sequence>
<dbReference type="InterPro" id="IPR042070">
    <property type="entry name" value="PucR_C-HTH_sf"/>
</dbReference>
<dbReference type="InterPro" id="IPR012914">
    <property type="entry name" value="PucR_dom"/>
</dbReference>
<evidence type="ECO:0000313" key="3">
    <source>
        <dbReference type="EMBL" id="UGS39000.1"/>
    </source>
</evidence>
<protein>
    <submittedName>
        <fullName evidence="3">Transcriptional activator PmfR</fullName>
    </submittedName>
</protein>
<dbReference type="Gene3D" id="1.10.10.2840">
    <property type="entry name" value="PucR C-terminal helix-turn-helix domain"/>
    <property type="match status" value="1"/>
</dbReference>
<dbReference type="PANTHER" id="PTHR33744">
    <property type="entry name" value="CARBOHYDRATE DIACID REGULATOR"/>
    <property type="match status" value="1"/>
</dbReference>
<dbReference type="Proteomes" id="UP001162834">
    <property type="component" value="Chromosome"/>
</dbReference>
<feature type="domain" description="Purine catabolism PurC-like" evidence="1">
    <location>
        <begin position="5"/>
        <end position="119"/>
    </location>
</feature>
<dbReference type="PANTHER" id="PTHR33744:SF1">
    <property type="entry name" value="DNA-BINDING TRANSCRIPTIONAL ACTIVATOR ADER"/>
    <property type="match status" value="1"/>
</dbReference>
<feature type="domain" description="PucR C-terminal helix-turn-helix" evidence="2">
    <location>
        <begin position="430"/>
        <end position="487"/>
    </location>
</feature>
<accession>A0A9E7C2Z0</accession>
<evidence type="ECO:0000259" key="1">
    <source>
        <dbReference type="Pfam" id="PF07905"/>
    </source>
</evidence>
<dbReference type="Pfam" id="PF07905">
    <property type="entry name" value="PucR"/>
    <property type="match status" value="1"/>
</dbReference>
<keyword evidence="4" id="KW-1185">Reference proteome</keyword>
<dbReference type="Pfam" id="PF13556">
    <property type="entry name" value="HTH_30"/>
    <property type="match status" value="1"/>
</dbReference>
<dbReference type="InterPro" id="IPR051448">
    <property type="entry name" value="CdaR-like_regulators"/>
</dbReference>
<name>A0A9E7C2Z0_9ACTN</name>
<proteinExistence type="predicted"/>
<evidence type="ECO:0000313" key="4">
    <source>
        <dbReference type="Proteomes" id="UP001162834"/>
    </source>
</evidence>